<sequence>MQTNDASINDSTSLSANGKSRTHVRRGTLSARAIPKSSSFVLAPDFVSSPGAQTRSQVHSSSPSQLKSSPVLRLGGRLHPGWRSRVSDDAHLSWKGAAASTIAPRYLSHSQHRDTGVSHRTRSGLASSSNKDGAARACSERTGDNR</sequence>
<feature type="region of interest" description="Disordered" evidence="1">
    <location>
        <begin position="1"/>
        <end position="146"/>
    </location>
</feature>
<protein>
    <submittedName>
        <fullName evidence="2">Uncharacterized protein</fullName>
    </submittedName>
</protein>
<evidence type="ECO:0000256" key="1">
    <source>
        <dbReference type="SAM" id="MobiDB-lite"/>
    </source>
</evidence>
<evidence type="ECO:0000313" key="2">
    <source>
        <dbReference type="EMBL" id="PVD27953.1"/>
    </source>
</evidence>
<feature type="compositionally biased region" description="Low complexity" evidence="1">
    <location>
        <begin position="56"/>
        <end position="72"/>
    </location>
</feature>
<comment type="caution">
    <text evidence="2">The sequence shown here is derived from an EMBL/GenBank/DDBJ whole genome shotgun (WGS) entry which is preliminary data.</text>
</comment>
<dbReference type="AlphaFoldDB" id="A0A2T7P3I0"/>
<keyword evidence="3" id="KW-1185">Reference proteome</keyword>
<feature type="compositionally biased region" description="Polar residues" evidence="1">
    <location>
        <begin position="1"/>
        <end position="19"/>
    </location>
</feature>
<proteinExistence type="predicted"/>
<evidence type="ECO:0000313" key="3">
    <source>
        <dbReference type="Proteomes" id="UP000245119"/>
    </source>
</evidence>
<dbReference type="Proteomes" id="UP000245119">
    <property type="component" value="Linkage Group LG6"/>
</dbReference>
<accession>A0A2T7P3I0</accession>
<name>A0A2T7P3I0_POMCA</name>
<gene>
    <name evidence="2" type="ORF">C0Q70_10529</name>
</gene>
<reference evidence="2 3" key="1">
    <citation type="submission" date="2018-04" db="EMBL/GenBank/DDBJ databases">
        <title>The genome of golden apple snail Pomacea canaliculata provides insight into stress tolerance and invasive adaptation.</title>
        <authorList>
            <person name="Liu C."/>
            <person name="Liu B."/>
            <person name="Ren Y."/>
            <person name="Zhang Y."/>
            <person name="Wang H."/>
            <person name="Li S."/>
            <person name="Jiang F."/>
            <person name="Yin L."/>
            <person name="Zhang G."/>
            <person name="Qian W."/>
            <person name="Fan W."/>
        </authorList>
    </citation>
    <scope>NUCLEOTIDE SEQUENCE [LARGE SCALE GENOMIC DNA]</scope>
    <source>
        <strain evidence="2">SZHN2017</strain>
        <tissue evidence="2">Muscle</tissue>
    </source>
</reference>
<dbReference type="EMBL" id="PZQS01000006">
    <property type="protein sequence ID" value="PVD27953.1"/>
    <property type="molecule type" value="Genomic_DNA"/>
</dbReference>
<organism evidence="2 3">
    <name type="scientific">Pomacea canaliculata</name>
    <name type="common">Golden apple snail</name>
    <dbReference type="NCBI Taxonomy" id="400727"/>
    <lineage>
        <taxon>Eukaryota</taxon>
        <taxon>Metazoa</taxon>
        <taxon>Spiralia</taxon>
        <taxon>Lophotrochozoa</taxon>
        <taxon>Mollusca</taxon>
        <taxon>Gastropoda</taxon>
        <taxon>Caenogastropoda</taxon>
        <taxon>Architaenioglossa</taxon>
        <taxon>Ampullarioidea</taxon>
        <taxon>Ampullariidae</taxon>
        <taxon>Pomacea</taxon>
    </lineage>
</organism>